<feature type="region of interest" description="Disordered" evidence="1">
    <location>
        <begin position="43"/>
        <end position="94"/>
    </location>
</feature>
<gene>
    <name evidence="2" type="ORF">H0235_001609</name>
</gene>
<keyword evidence="3" id="KW-1185">Reference proteome</keyword>
<protein>
    <submittedName>
        <fullName evidence="2">Uncharacterized protein</fullName>
    </submittedName>
</protein>
<dbReference type="EMBL" id="JACSDY010000001">
    <property type="protein sequence ID" value="KAF7439218.1"/>
    <property type="molecule type" value="Genomic_DNA"/>
</dbReference>
<proteinExistence type="predicted"/>
<evidence type="ECO:0000313" key="3">
    <source>
        <dbReference type="Proteomes" id="UP000600918"/>
    </source>
</evidence>
<evidence type="ECO:0000256" key="1">
    <source>
        <dbReference type="SAM" id="MobiDB-lite"/>
    </source>
</evidence>
<evidence type="ECO:0000313" key="2">
    <source>
        <dbReference type="EMBL" id="KAF7439218.1"/>
    </source>
</evidence>
<dbReference type="Proteomes" id="UP000600918">
    <property type="component" value="Unassembled WGS sequence"/>
</dbReference>
<feature type="compositionally biased region" description="Basic residues" evidence="1">
    <location>
        <begin position="85"/>
        <end position="94"/>
    </location>
</feature>
<sequence>MEGGRIIIESWLVRYISNRFESTNSVGYGTSCFSVEAKYEWKEKKRKKPTSTARSENAYSHARGVIRMRGEGQSTRPNFMAPHRTASHRTAPHRTALHRTAQYSTAFRRTTCFVRGDTRWESGEGLRVKGQGELKEG</sequence>
<comment type="caution">
    <text evidence="2">The sequence shown here is derived from an EMBL/GenBank/DDBJ whole genome shotgun (WGS) entry which is preliminary data.</text>
</comment>
<name>A0A834UHK2_VESPE</name>
<accession>A0A834UHK2</accession>
<organism evidence="2 3">
    <name type="scientific">Vespula pensylvanica</name>
    <name type="common">Western yellow jacket</name>
    <name type="synonym">Wasp</name>
    <dbReference type="NCBI Taxonomy" id="30213"/>
    <lineage>
        <taxon>Eukaryota</taxon>
        <taxon>Metazoa</taxon>
        <taxon>Ecdysozoa</taxon>
        <taxon>Arthropoda</taxon>
        <taxon>Hexapoda</taxon>
        <taxon>Insecta</taxon>
        <taxon>Pterygota</taxon>
        <taxon>Neoptera</taxon>
        <taxon>Endopterygota</taxon>
        <taxon>Hymenoptera</taxon>
        <taxon>Apocrita</taxon>
        <taxon>Aculeata</taxon>
        <taxon>Vespoidea</taxon>
        <taxon>Vespidae</taxon>
        <taxon>Vespinae</taxon>
        <taxon>Vespula</taxon>
    </lineage>
</organism>
<reference evidence="2" key="1">
    <citation type="journal article" date="2020" name="G3 (Bethesda)">
        <title>High-Quality Assemblies for Three Invasive Social Wasps from the &lt;i&gt;Vespula&lt;/i&gt; Genus.</title>
        <authorList>
            <person name="Harrop T.W.R."/>
            <person name="Guhlin J."/>
            <person name="McLaughlin G.M."/>
            <person name="Permina E."/>
            <person name="Stockwell P."/>
            <person name="Gilligan J."/>
            <person name="Le Lec M.F."/>
            <person name="Gruber M.A.M."/>
            <person name="Quinn O."/>
            <person name="Lovegrove M."/>
            <person name="Duncan E.J."/>
            <person name="Remnant E.J."/>
            <person name="Van Eeckhoven J."/>
            <person name="Graham B."/>
            <person name="Knapp R.A."/>
            <person name="Langford K.W."/>
            <person name="Kronenberg Z."/>
            <person name="Press M.O."/>
            <person name="Eacker S.M."/>
            <person name="Wilson-Rankin E.E."/>
            <person name="Purcell J."/>
            <person name="Lester P.J."/>
            <person name="Dearden P.K."/>
        </authorList>
    </citation>
    <scope>NUCLEOTIDE SEQUENCE</scope>
    <source>
        <strain evidence="2">Volc-1</strain>
    </source>
</reference>
<dbReference type="AlphaFoldDB" id="A0A834UHK2"/>